<dbReference type="Proteomes" id="UP000078387">
    <property type="component" value="Unassembled WGS sequence"/>
</dbReference>
<proteinExistence type="predicted"/>
<reference evidence="1 2" key="1">
    <citation type="submission" date="2016-05" db="EMBL/GenBank/DDBJ databases">
        <title>First whole genome sequencing of Entamoeba histolytica HM1:IMSS-clone-6.</title>
        <authorList>
            <person name="Mukherjee Avik.K."/>
            <person name="Izumyama S."/>
            <person name="Nakada-Tsukui K."/>
            <person name="Nozaki T."/>
        </authorList>
    </citation>
    <scope>NUCLEOTIDE SEQUENCE [LARGE SCALE GENOMIC DNA]</scope>
    <source>
        <strain evidence="1 2">HM1:IMSS clone 6</strain>
    </source>
</reference>
<evidence type="ECO:0000313" key="2">
    <source>
        <dbReference type="Proteomes" id="UP000078387"/>
    </source>
</evidence>
<dbReference type="VEuPathDB" id="AmoebaDB:KM1_043470"/>
<comment type="caution">
    <text evidence="1">The sequence shown here is derived from an EMBL/GenBank/DDBJ whole genome shotgun (WGS) entry which is preliminary data.</text>
</comment>
<protein>
    <submittedName>
        <fullName evidence="1">Uncharacterized protein</fullName>
    </submittedName>
</protein>
<organism evidence="1 2">
    <name type="scientific">Entamoeba histolytica</name>
    <dbReference type="NCBI Taxonomy" id="5759"/>
    <lineage>
        <taxon>Eukaryota</taxon>
        <taxon>Amoebozoa</taxon>
        <taxon>Evosea</taxon>
        <taxon>Archamoebae</taxon>
        <taxon>Mastigamoebida</taxon>
        <taxon>Entamoebidae</taxon>
        <taxon>Entamoeba</taxon>
    </lineage>
</organism>
<name>A0A5K1VRT7_ENTHI</name>
<dbReference type="VEuPathDB" id="AmoebaDB:EHI5A_019000"/>
<dbReference type="EMBL" id="BDEQ01000001">
    <property type="protein sequence ID" value="GAT95374.1"/>
    <property type="molecule type" value="Genomic_DNA"/>
</dbReference>
<dbReference type="VEuPathDB" id="AmoebaDB:EHI8A_079460"/>
<dbReference type="OMA" id="HYHTEFP"/>
<dbReference type="VEuPathDB" id="AmoebaDB:EHI_180290"/>
<dbReference type="AlphaFoldDB" id="A0A5K1VRT7"/>
<gene>
    <name evidence="1" type="ORF">CL6EHI_180290</name>
</gene>
<evidence type="ECO:0000313" key="1">
    <source>
        <dbReference type="EMBL" id="GAT95374.1"/>
    </source>
</evidence>
<accession>A0A5K1VRT7</accession>
<dbReference type="VEuPathDB" id="AmoebaDB:EHI7A_007750"/>
<sequence>MQPTLSKLVELPNCPHYHTKFPLVTLSETFVEGSFNKRSSSPSEDKVNYISEYKPKRSISSEPFTRQRLTKKNLCSHGFGFLSNEDKEERVYYWIETIKDSSLYPAPYFL</sequence>